<feature type="region of interest" description="Disordered" evidence="1">
    <location>
        <begin position="65"/>
        <end position="105"/>
    </location>
</feature>
<evidence type="ECO:0000313" key="2">
    <source>
        <dbReference type="EMBL" id="KAF9591850.1"/>
    </source>
</evidence>
<reference evidence="2 3" key="1">
    <citation type="submission" date="2020-10" db="EMBL/GenBank/DDBJ databases">
        <title>The Coptis chinensis genome and diversification of protoberbering-type alkaloids.</title>
        <authorList>
            <person name="Wang B."/>
            <person name="Shu S."/>
            <person name="Song C."/>
            <person name="Liu Y."/>
        </authorList>
    </citation>
    <scope>NUCLEOTIDE SEQUENCE [LARGE SCALE GENOMIC DNA]</scope>
    <source>
        <strain evidence="2">HL-2020</strain>
        <tissue evidence="2">Leaf</tissue>
    </source>
</reference>
<accession>A0A835LEM7</accession>
<evidence type="ECO:0000313" key="3">
    <source>
        <dbReference type="Proteomes" id="UP000631114"/>
    </source>
</evidence>
<feature type="compositionally biased region" description="Basic residues" evidence="1">
    <location>
        <begin position="21"/>
        <end position="30"/>
    </location>
</feature>
<feature type="compositionally biased region" description="Low complexity" evidence="1">
    <location>
        <begin position="31"/>
        <end position="40"/>
    </location>
</feature>
<sequence>MRKPCNEQPILPTKVVLGSSRLHKSSRRSSNRSGSETTTTPEVIEADNYQRFEFRAPSWITFPSVASSQRRKSSASEDVDVDGKNSDTTRTMSNAGGGGDGLMPDIILALGPIKNNSR</sequence>
<name>A0A835LEM7_9MAGN</name>
<gene>
    <name evidence="2" type="ORF">IFM89_008645</name>
</gene>
<protein>
    <submittedName>
        <fullName evidence="2">Uncharacterized protein</fullName>
    </submittedName>
</protein>
<dbReference type="EMBL" id="JADFTS010000008">
    <property type="protein sequence ID" value="KAF9591850.1"/>
    <property type="molecule type" value="Genomic_DNA"/>
</dbReference>
<organism evidence="2 3">
    <name type="scientific">Coptis chinensis</name>
    <dbReference type="NCBI Taxonomy" id="261450"/>
    <lineage>
        <taxon>Eukaryota</taxon>
        <taxon>Viridiplantae</taxon>
        <taxon>Streptophyta</taxon>
        <taxon>Embryophyta</taxon>
        <taxon>Tracheophyta</taxon>
        <taxon>Spermatophyta</taxon>
        <taxon>Magnoliopsida</taxon>
        <taxon>Ranunculales</taxon>
        <taxon>Ranunculaceae</taxon>
        <taxon>Coptidoideae</taxon>
        <taxon>Coptis</taxon>
    </lineage>
</organism>
<feature type="region of interest" description="Disordered" evidence="1">
    <location>
        <begin position="1"/>
        <end position="44"/>
    </location>
</feature>
<keyword evidence="3" id="KW-1185">Reference proteome</keyword>
<comment type="caution">
    <text evidence="2">The sequence shown here is derived from an EMBL/GenBank/DDBJ whole genome shotgun (WGS) entry which is preliminary data.</text>
</comment>
<dbReference type="AlphaFoldDB" id="A0A835LEM7"/>
<proteinExistence type="predicted"/>
<dbReference type="Proteomes" id="UP000631114">
    <property type="component" value="Unassembled WGS sequence"/>
</dbReference>
<evidence type="ECO:0000256" key="1">
    <source>
        <dbReference type="SAM" id="MobiDB-lite"/>
    </source>
</evidence>